<feature type="domain" description="GST N-terminal" evidence="1">
    <location>
        <begin position="1"/>
        <end position="77"/>
    </location>
</feature>
<keyword evidence="3" id="KW-1185">Reference proteome</keyword>
<dbReference type="Gene3D" id="1.20.1050.10">
    <property type="match status" value="1"/>
</dbReference>
<name>A0A3Q9JMG7_9GAMM</name>
<dbReference type="InterPro" id="IPR040079">
    <property type="entry name" value="Glutathione_S-Trfase"/>
</dbReference>
<dbReference type="InterPro" id="IPR011901">
    <property type="entry name" value="Grx2"/>
</dbReference>
<dbReference type="CDD" id="cd03199">
    <property type="entry name" value="GST_C_GRX2"/>
    <property type="match status" value="1"/>
</dbReference>
<dbReference type="SUPFAM" id="SSF47616">
    <property type="entry name" value="GST C-terminal domain-like"/>
    <property type="match status" value="1"/>
</dbReference>
<reference evidence="3" key="1">
    <citation type="submission" date="2018-06" db="EMBL/GenBank/DDBJ databases">
        <title>Complete genome of Pseudomonas insecticola strain QZS01.</title>
        <authorList>
            <person name="Wang J."/>
            <person name="Su Q."/>
        </authorList>
    </citation>
    <scope>NUCLEOTIDE SEQUENCE [LARGE SCALE GENOMIC DNA]</scope>
    <source>
        <strain evidence="3">QZS01</strain>
    </source>
</reference>
<evidence type="ECO:0000313" key="3">
    <source>
        <dbReference type="Proteomes" id="UP000273143"/>
    </source>
</evidence>
<dbReference type="InterPro" id="IPR004045">
    <property type="entry name" value="Glutathione_S-Trfase_N"/>
</dbReference>
<dbReference type="Pfam" id="PF04399">
    <property type="entry name" value="Glutaredoxin2_C"/>
    <property type="match status" value="1"/>
</dbReference>
<dbReference type="InterPro" id="IPR036249">
    <property type="entry name" value="Thioredoxin-like_sf"/>
</dbReference>
<dbReference type="NCBIfam" id="NF007702">
    <property type="entry name" value="PRK10387.1"/>
    <property type="match status" value="1"/>
</dbReference>
<gene>
    <name evidence="2" type="ORF">DM558_08155</name>
</gene>
<proteinExistence type="predicted"/>
<dbReference type="Gene3D" id="3.40.30.10">
    <property type="entry name" value="Glutaredoxin"/>
    <property type="match status" value="1"/>
</dbReference>
<organism evidence="2 3">
    <name type="scientific">Entomomonas moraniae</name>
    <dbReference type="NCBI Taxonomy" id="2213226"/>
    <lineage>
        <taxon>Bacteria</taxon>
        <taxon>Pseudomonadati</taxon>
        <taxon>Pseudomonadota</taxon>
        <taxon>Gammaproteobacteria</taxon>
        <taxon>Pseudomonadales</taxon>
        <taxon>Pseudomonadaceae</taxon>
        <taxon>Entomomonas</taxon>
    </lineage>
</organism>
<evidence type="ECO:0000259" key="1">
    <source>
        <dbReference type="PROSITE" id="PS50404"/>
    </source>
</evidence>
<dbReference type="EMBL" id="CP029822">
    <property type="protein sequence ID" value="AZS50755.1"/>
    <property type="molecule type" value="Genomic_DNA"/>
</dbReference>
<dbReference type="AlphaFoldDB" id="A0A3Q9JMG7"/>
<dbReference type="GO" id="GO:0005829">
    <property type="term" value="C:cytosol"/>
    <property type="evidence" value="ECO:0007669"/>
    <property type="project" value="InterPro"/>
</dbReference>
<protein>
    <submittedName>
        <fullName evidence="2">Glutaredoxin 2</fullName>
    </submittedName>
</protein>
<dbReference type="NCBIfam" id="TIGR02182">
    <property type="entry name" value="GRXB"/>
    <property type="match status" value="1"/>
</dbReference>
<dbReference type="PROSITE" id="PS50404">
    <property type="entry name" value="GST_NTER"/>
    <property type="match status" value="1"/>
</dbReference>
<dbReference type="KEGG" id="emo:DM558_08155"/>
<dbReference type="InterPro" id="IPR036282">
    <property type="entry name" value="Glutathione-S-Trfase_C_sf"/>
</dbReference>
<dbReference type="SFLD" id="SFLDG01204">
    <property type="entry name" value="Grx2-like.1"/>
    <property type="match status" value="1"/>
</dbReference>
<dbReference type="InterPro" id="IPR007494">
    <property type="entry name" value="Glutaredoxin2_C"/>
</dbReference>
<dbReference type="SUPFAM" id="SSF52833">
    <property type="entry name" value="Thioredoxin-like"/>
    <property type="match status" value="1"/>
</dbReference>
<accession>A0A3Q9JMG7</accession>
<dbReference type="SFLD" id="SFLDS00019">
    <property type="entry name" value="Glutathione_Transferase_(cytos"/>
    <property type="match status" value="1"/>
</dbReference>
<dbReference type="Pfam" id="PF13417">
    <property type="entry name" value="GST_N_3"/>
    <property type="match status" value="1"/>
</dbReference>
<evidence type="ECO:0000313" key="2">
    <source>
        <dbReference type="EMBL" id="AZS50755.1"/>
    </source>
</evidence>
<sequence>MEVLYIYDHCPFCVKPRMIFGFKNRPYTITYLLNDDEETPIKMIGQKMLPILQEGEHYMAESMDIVTHVDQLDGKPVLTGASNPAVIPWIDSIYDNFNRLVIPRYANNSTLPEFVTPEARAYFTRKKEALLGDFATLFEQTEVRVAEMNKKLLELERLIKSASACNGEWSEDDIHLFPILRGLSTVEGVVYPEKVNNYRQTMSALTGVPLFTIS</sequence>
<dbReference type="RefSeq" id="WP_127163334.1">
    <property type="nucleotide sequence ID" value="NZ_CP029822.1"/>
</dbReference>
<dbReference type="Proteomes" id="UP000273143">
    <property type="component" value="Chromosome"/>
</dbReference>
<dbReference type="SFLD" id="SFLDG01183">
    <property type="entry name" value="Grx2-like"/>
    <property type="match status" value="1"/>
</dbReference>